<dbReference type="Proteomes" id="UP000789833">
    <property type="component" value="Unassembled WGS sequence"/>
</dbReference>
<protein>
    <submittedName>
        <fullName evidence="1">Uncharacterized protein</fullName>
    </submittedName>
</protein>
<comment type="caution">
    <text evidence="1">The sequence shown here is derived from an EMBL/GenBank/DDBJ whole genome shotgun (WGS) entry which is preliminary data.</text>
</comment>
<reference evidence="1 2" key="1">
    <citation type="submission" date="2021-10" db="EMBL/GenBank/DDBJ databases">
        <authorList>
            <person name="Criscuolo A."/>
        </authorList>
    </citation>
    <scope>NUCLEOTIDE SEQUENCE [LARGE SCALE GENOMIC DNA]</scope>
    <source>
        <strain evidence="2">CIP 111883</strain>
    </source>
</reference>
<evidence type="ECO:0000313" key="1">
    <source>
        <dbReference type="EMBL" id="CAG9622157.1"/>
    </source>
</evidence>
<organism evidence="1 2">
    <name type="scientific">Sutcliffiella rhizosphaerae</name>
    <dbReference type="NCBI Taxonomy" id="2880967"/>
    <lineage>
        <taxon>Bacteria</taxon>
        <taxon>Bacillati</taxon>
        <taxon>Bacillota</taxon>
        <taxon>Bacilli</taxon>
        <taxon>Bacillales</taxon>
        <taxon>Bacillaceae</taxon>
        <taxon>Sutcliffiella</taxon>
    </lineage>
</organism>
<name>A0ABN8ADJ7_9BACI</name>
<evidence type="ECO:0000313" key="2">
    <source>
        <dbReference type="Proteomes" id="UP000789833"/>
    </source>
</evidence>
<sequence>MKELWIAEDYEFELQPAGFYSFYISKFEEIDYQVENKELLLEMITQLDTFPLYVFMEAYDDDENEIRSFLNEKGLYYHVENLKEKRQYMTDGKTFTYHPPLFQIEIISIDTLEWLLEKTYYLALQNQFYGISLRRKLHFNHEGVFSVPILSDTTFKIGHDGQGFEVYSNSKNLKSLSDITKLLPVPYKIVQINDKEIL</sequence>
<dbReference type="RefSeq" id="WP_230502377.1">
    <property type="nucleotide sequence ID" value="NZ_CAKJTJ010000017.1"/>
</dbReference>
<proteinExistence type="predicted"/>
<keyword evidence="2" id="KW-1185">Reference proteome</keyword>
<dbReference type="EMBL" id="CAKJTJ010000017">
    <property type="protein sequence ID" value="CAG9622157.1"/>
    <property type="molecule type" value="Genomic_DNA"/>
</dbReference>
<gene>
    <name evidence="1" type="ORF">BACCIP111883_02948</name>
</gene>
<accession>A0ABN8ADJ7</accession>